<dbReference type="InterPro" id="IPR020613">
    <property type="entry name" value="Thiolase_CS"/>
</dbReference>
<dbReference type="GO" id="GO:0010124">
    <property type="term" value="P:phenylacetate catabolic process"/>
    <property type="evidence" value="ECO:0007669"/>
    <property type="project" value="TreeGrafter"/>
</dbReference>
<dbReference type="Pfam" id="PF00108">
    <property type="entry name" value="Thiolase_N"/>
    <property type="match status" value="1"/>
</dbReference>
<sequence>MAEAVIVSAVRTPIGRANKGALKDVRADDLAALAVRAAVERVPQLDRSLIEDVILGCAFPEGEQGMNLARLVGALAGLPETAGGVTVNRFCASSLQAVNMAAQNIMLGLGEIVIAGGVESMSRVPMGGFNPSYNPRLVKQQNDKDQQKLAASAYPPCELEYAYSSYLPMGITAENVAREYNISRADQDAFAFRSHQRALAATEQGIFRKEIVPVPLPRGGFLEVDEGPRRDTSLEKLASLEPVFIKGGSVTAGNSSPLNDGASAVVIMSAERARDLGITPLARIRTMAVSGVRPDVMGIGPIPAVRKLLSRAHLEIDDIDIIELNEAFAAQSLAVVRTLGIDEEKLNPHGGAIALGHPLGSSGARLIATLLNDLQTKDKTLGIATLCVGGGQGLATLIERMS</sequence>
<dbReference type="PROSITE" id="PS00737">
    <property type="entry name" value="THIOLASE_2"/>
    <property type="match status" value="1"/>
</dbReference>
<reference evidence="11" key="1">
    <citation type="submission" date="2018-12" db="EMBL/GenBank/DDBJ databases">
        <title>Tengunoibacter tsumagoiensis gen. nov., sp. nov., Dictyobacter kobayashii sp. nov., D. alpinus sp. nov., and D. joshuensis sp. nov. and description of Dictyobacteraceae fam. nov. within the order Ktedonobacterales isolated from Tengu-no-mugimeshi.</title>
        <authorList>
            <person name="Wang C.M."/>
            <person name="Zheng Y."/>
            <person name="Sakai Y."/>
            <person name="Toyoda A."/>
            <person name="Minakuchi Y."/>
            <person name="Abe K."/>
            <person name="Yokota A."/>
            <person name="Yabe S."/>
        </authorList>
    </citation>
    <scope>NUCLEOTIDE SEQUENCE [LARGE SCALE GENOMIC DNA]</scope>
    <source>
        <strain evidence="11">Uno11</strain>
    </source>
</reference>
<dbReference type="PROSITE" id="PS00098">
    <property type="entry name" value="THIOLASE_1"/>
    <property type="match status" value="1"/>
</dbReference>
<dbReference type="InterPro" id="IPR002155">
    <property type="entry name" value="Thiolase"/>
</dbReference>
<evidence type="ECO:0000256" key="3">
    <source>
        <dbReference type="ARBA" id="ARBA00022679"/>
    </source>
</evidence>
<evidence type="ECO:0000313" key="10">
    <source>
        <dbReference type="EMBL" id="GCE19321.1"/>
    </source>
</evidence>
<keyword evidence="3 7" id="KW-0808">Transferase</keyword>
<evidence type="ECO:0000259" key="8">
    <source>
        <dbReference type="Pfam" id="PF00108"/>
    </source>
</evidence>
<dbReference type="NCBIfam" id="TIGR01930">
    <property type="entry name" value="AcCoA-C-Actrans"/>
    <property type="match status" value="1"/>
</dbReference>
<feature type="active site" description="Proton acceptor" evidence="6">
    <location>
        <position position="357"/>
    </location>
</feature>
<gene>
    <name evidence="10" type="ORF">KDK_31210</name>
</gene>
<evidence type="ECO:0000313" key="11">
    <source>
        <dbReference type="Proteomes" id="UP000287188"/>
    </source>
</evidence>
<dbReference type="SUPFAM" id="SSF53901">
    <property type="entry name" value="Thiolase-like"/>
    <property type="match status" value="2"/>
</dbReference>
<feature type="domain" description="Thiolase N-terminal" evidence="8">
    <location>
        <begin position="5"/>
        <end position="270"/>
    </location>
</feature>
<dbReference type="Gene3D" id="3.40.47.10">
    <property type="match status" value="1"/>
</dbReference>
<evidence type="ECO:0000256" key="5">
    <source>
        <dbReference type="ARBA" id="ARBA00024073"/>
    </source>
</evidence>
<dbReference type="InterPro" id="IPR020615">
    <property type="entry name" value="Thiolase_acyl_enz_int_AS"/>
</dbReference>
<dbReference type="GO" id="GO:0003988">
    <property type="term" value="F:acetyl-CoA C-acyltransferase activity"/>
    <property type="evidence" value="ECO:0007669"/>
    <property type="project" value="UniProtKB-EC"/>
</dbReference>
<protein>
    <recommendedName>
        <fullName evidence="5">acetyl-CoA C-acyltransferase</fullName>
        <ecNumber evidence="5">2.3.1.16</ecNumber>
    </recommendedName>
</protein>
<dbReference type="RefSeq" id="WP_126551214.1">
    <property type="nucleotide sequence ID" value="NZ_BIFS01000001.1"/>
</dbReference>
<dbReference type="GO" id="GO:0005737">
    <property type="term" value="C:cytoplasm"/>
    <property type="evidence" value="ECO:0007669"/>
    <property type="project" value="UniProtKB-ARBA"/>
</dbReference>
<dbReference type="InterPro" id="IPR020610">
    <property type="entry name" value="Thiolase_AS"/>
</dbReference>
<name>A0A402AJM3_9CHLR</name>
<evidence type="ECO:0000256" key="7">
    <source>
        <dbReference type="RuleBase" id="RU003557"/>
    </source>
</evidence>
<dbReference type="PROSITE" id="PS00099">
    <property type="entry name" value="THIOLASE_3"/>
    <property type="match status" value="1"/>
</dbReference>
<comment type="caution">
    <text evidence="10">The sequence shown here is derived from an EMBL/GenBank/DDBJ whole genome shotgun (WGS) entry which is preliminary data.</text>
</comment>
<comment type="similarity">
    <text evidence="2 7">Belongs to the thiolase-like superfamily. Thiolase family.</text>
</comment>
<dbReference type="CDD" id="cd00751">
    <property type="entry name" value="thiolase"/>
    <property type="match status" value="1"/>
</dbReference>
<dbReference type="GO" id="GO:0006635">
    <property type="term" value="P:fatty acid beta-oxidation"/>
    <property type="evidence" value="ECO:0007669"/>
    <property type="project" value="TreeGrafter"/>
</dbReference>
<dbReference type="OrthoDB" id="9764892at2"/>
<dbReference type="Proteomes" id="UP000287188">
    <property type="component" value="Unassembled WGS sequence"/>
</dbReference>
<comment type="pathway">
    <text evidence="1">Lipid metabolism.</text>
</comment>
<keyword evidence="11" id="KW-1185">Reference proteome</keyword>
<dbReference type="EC" id="2.3.1.16" evidence="5"/>
<feature type="active site" description="Acyl-thioester intermediate" evidence="6">
    <location>
        <position position="91"/>
    </location>
</feature>
<dbReference type="AlphaFoldDB" id="A0A402AJM3"/>
<feature type="domain" description="Thiolase C-terminal" evidence="9">
    <location>
        <begin position="279"/>
        <end position="400"/>
    </location>
</feature>
<evidence type="ECO:0000256" key="4">
    <source>
        <dbReference type="ARBA" id="ARBA00023315"/>
    </source>
</evidence>
<dbReference type="PANTHER" id="PTHR43853:SF21">
    <property type="entry name" value="STEROID 3-KETOACYL-COA THIOLASE"/>
    <property type="match status" value="1"/>
</dbReference>
<proteinExistence type="inferred from homology"/>
<dbReference type="PANTHER" id="PTHR43853">
    <property type="entry name" value="3-KETOACYL-COA THIOLASE, PEROXISOMAL"/>
    <property type="match status" value="1"/>
</dbReference>
<organism evidence="10 11">
    <name type="scientific">Dictyobacter kobayashii</name>
    <dbReference type="NCBI Taxonomy" id="2014872"/>
    <lineage>
        <taxon>Bacteria</taxon>
        <taxon>Bacillati</taxon>
        <taxon>Chloroflexota</taxon>
        <taxon>Ktedonobacteria</taxon>
        <taxon>Ktedonobacterales</taxon>
        <taxon>Dictyobacteraceae</taxon>
        <taxon>Dictyobacter</taxon>
    </lineage>
</organism>
<evidence type="ECO:0000256" key="6">
    <source>
        <dbReference type="PIRSR" id="PIRSR000429-1"/>
    </source>
</evidence>
<keyword evidence="4 7" id="KW-0012">Acyltransferase</keyword>
<dbReference type="Pfam" id="PF02803">
    <property type="entry name" value="Thiolase_C"/>
    <property type="match status" value="1"/>
</dbReference>
<dbReference type="InterPro" id="IPR050215">
    <property type="entry name" value="Thiolase-like_sf_Thiolase"/>
</dbReference>
<dbReference type="InterPro" id="IPR016039">
    <property type="entry name" value="Thiolase-like"/>
</dbReference>
<evidence type="ECO:0000256" key="2">
    <source>
        <dbReference type="ARBA" id="ARBA00010982"/>
    </source>
</evidence>
<evidence type="ECO:0000259" key="9">
    <source>
        <dbReference type="Pfam" id="PF02803"/>
    </source>
</evidence>
<dbReference type="PIRSF" id="PIRSF000429">
    <property type="entry name" value="Ac-CoA_Ac_transf"/>
    <property type="match status" value="1"/>
</dbReference>
<evidence type="ECO:0000256" key="1">
    <source>
        <dbReference type="ARBA" id="ARBA00005189"/>
    </source>
</evidence>
<accession>A0A402AJM3</accession>
<dbReference type="InterPro" id="IPR020616">
    <property type="entry name" value="Thiolase_N"/>
</dbReference>
<dbReference type="FunFam" id="3.40.47.10:FF:000010">
    <property type="entry name" value="Acetyl-CoA acetyltransferase (Thiolase)"/>
    <property type="match status" value="1"/>
</dbReference>
<dbReference type="EMBL" id="BIFS01000001">
    <property type="protein sequence ID" value="GCE19321.1"/>
    <property type="molecule type" value="Genomic_DNA"/>
</dbReference>
<dbReference type="InterPro" id="IPR020617">
    <property type="entry name" value="Thiolase_C"/>
</dbReference>
<feature type="active site" description="Proton acceptor" evidence="6">
    <location>
        <position position="387"/>
    </location>
</feature>